<dbReference type="PANTHER" id="PTHR45628:SF7">
    <property type="entry name" value="VOLTAGE-DEPENDENT CALCIUM CHANNEL TYPE A SUBUNIT ALPHA-1"/>
    <property type="match status" value="1"/>
</dbReference>
<feature type="compositionally biased region" description="Basic and acidic residues" evidence="15">
    <location>
        <begin position="1102"/>
        <end position="1111"/>
    </location>
</feature>
<dbReference type="EMBL" id="GG662749">
    <property type="protein sequence ID" value="EAR90226.2"/>
    <property type="molecule type" value="Genomic_DNA"/>
</dbReference>
<feature type="compositionally biased region" description="Polar residues" evidence="15">
    <location>
        <begin position="1136"/>
        <end position="1153"/>
    </location>
</feature>
<evidence type="ECO:0000256" key="15">
    <source>
        <dbReference type="SAM" id="MobiDB-lite"/>
    </source>
</evidence>
<keyword evidence="11" id="KW-0406">Ion transport</keyword>
<feature type="transmembrane region" description="Helical" evidence="16">
    <location>
        <begin position="813"/>
        <end position="829"/>
    </location>
</feature>
<feature type="transmembrane region" description="Helical" evidence="16">
    <location>
        <begin position="240"/>
        <end position="269"/>
    </location>
</feature>
<feature type="transmembrane region" description="Helical" evidence="16">
    <location>
        <begin position="165"/>
        <end position="188"/>
    </location>
</feature>
<dbReference type="RefSeq" id="XP_001010471.2">
    <property type="nucleotide sequence ID" value="XM_001010471.2"/>
</dbReference>
<keyword evidence="2" id="KW-0813">Transport</keyword>
<comment type="subcellular location">
    <subcellularLocation>
        <location evidence="1">Membrane</location>
        <topology evidence="1">Multi-pass membrane protein</topology>
    </subcellularLocation>
</comment>
<accession>Q22XZ8</accession>
<dbReference type="PROSITE" id="PS00018">
    <property type="entry name" value="EF_HAND_1"/>
    <property type="match status" value="1"/>
</dbReference>
<evidence type="ECO:0000256" key="14">
    <source>
        <dbReference type="ARBA" id="ARBA00023303"/>
    </source>
</evidence>
<dbReference type="SUPFAM" id="SSF81324">
    <property type="entry name" value="Voltage-gated potassium channels"/>
    <property type="match status" value="4"/>
</dbReference>
<feature type="compositionally biased region" description="Basic and acidic residues" evidence="15">
    <location>
        <begin position="1016"/>
        <end position="1044"/>
    </location>
</feature>
<name>Q22XZ8_TETTS</name>
<feature type="transmembrane region" description="Helical" evidence="16">
    <location>
        <begin position="425"/>
        <end position="453"/>
    </location>
</feature>
<feature type="transmembrane region" description="Helical" evidence="16">
    <location>
        <begin position="759"/>
        <end position="777"/>
    </location>
</feature>
<feature type="region of interest" description="Disordered" evidence="15">
    <location>
        <begin position="576"/>
        <end position="597"/>
    </location>
</feature>
<gene>
    <name evidence="18" type="ORF">TTHERM_00355730</name>
</gene>
<keyword evidence="6 16" id="KW-0812">Transmembrane</keyword>
<evidence type="ECO:0000256" key="5">
    <source>
        <dbReference type="ARBA" id="ARBA00022673"/>
    </source>
</evidence>
<evidence type="ECO:0000313" key="19">
    <source>
        <dbReference type="Proteomes" id="UP000009168"/>
    </source>
</evidence>
<feature type="transmembrane region" description="Helical" evidence="16">
    <location>
        <begin position="1345"/>
        <end position="1366"/>
    </location>
</feature>
<dbReference type="Gene3D" id="1.10.238.10">
    <property type="entry name" value="EF-hand"/>
    <property type="match status" value="1"/>
</dbReference>
<feature type="transmembrane region" description="Helical" evidence="16">
    <location>
        <begin position="295"/>
        <end position="317"/>
    </location>
</feature>
<dbReference type="GeneID" id="7837321"/>
<dbReference type="FunFam" id="1.10.287.70:FF:000117">
    <property type="entry name" value="Voltage-gated Ca2+ channel, alpha subunit"/>
    <property type="match status" value="1"/>
</dbReference>
<feature type="transmembrane region" description="Helical" evidence="16">
    <location>
        <begin position="1574"/>
        <end position="1599"/>
    </location>
</feature>
<evidence type="ECO:0000256" key="8">
    <source>
        <dbReference type="ARBA" id="ARBA00022837"/>
    </source>
</evidence>
<keyword evidence="13" id="KW-0325">Glycoprotein</keyword>
<feature type="transmembrane region" description="Helical" evidence="16">
    <location>
        <begin position="1459"/>
        <end position="1482"/>
    </location>
</feature>
<reference evidence="19" key="1">
    <citation type="journal article" date="2006" name="PLoS Biol.">
        <title>Macronuclear genome sequence of the ciliate Tetrahymena thermophila, a model eukaryote.</title>
        <authorList>
            <person name="Eisen J.A."/>
            <person name="Coyne R.S."/>
            <person name="Wu M."/>
            <person name="Wu D."/>
            <person name="Thiagarajan M."/>
            <person name="Wortman J.R."/>
            <person name="Badger J.H."/>
            <person name="Ren Q."/>
            <person name="Amedeo P."/>
            <person name="Jones K.M."/>
            <person name="Tallon L.J."/>
            <person name="Delcher A.L."/>
            <person name="Salzberg S.L."/>
            <person name="Silva J.C."/>
            <person name="Haas B.J."/>
            <person name="Majoros W.H."/>
            <person name="Farzad M."/>
            <person name="Carlton J.M."/>
            <person name="Smith R.K. Jr."/>
            <person name="Garg J."/>
            <person name="Pearlman R.E."/>
            <person name="Karrer K.M."/>
            <person name="Sun L."/>
            <person name="Manning G."/>
            <person name="Elde N.C."/>
            <person name="Turkewitz A.P."/>
            <person name="Asai D.J."/>
            <person name="Wilkes D.E."/>
            <person name="Wang Y."/>
            <person name="Cai H."/>
            <person name="Collins K."/>
            <person name="Stewart B.A."/>
            <person name="Lee S.R."/>
            <person name="Wilamowska K."/>
            <person name="Weinberg Z."/>
            <person name="Ruzzo W.L."/>
            <person name="Wloga D."/>
            <person name="Gaertig J."/>
            <person name="Frankel J."/>
            <person name="Tsao C.-C."/>
            <person name="Gorovsky M.A."/>
            <person name="Keeling P.J."/>
            <person name="Waller R.F."/>
            <person name="Patron N.J."/>
            <person name="Cherry J.M."/>
            <person name="Stover N.A."/>
            <person name="Krieger C.J."/>
            <person name="del Toro C."/>
            <person name="Ryder H.F."/>
            <person name="Williamson S.C."/>
            <person name="Barbeau R.A."/>
            <person name="Hamilton E.P."/>
            <person name="Orias E."/>
        </authorList>
    </citation>
    <scope>NUCLEOTIDE SEQUENCE [LARGE SCALE GENOMIC DNA]</scope>
    <source>
        <strain evidence="19">SB210</strain>
    </source>
</reference>
<feature type="transmembrane region" description="Helical" evidence="16">
    <location>
        <begin position="1411"/>
        <end position="1429"/>
    </location>
</feature>
<dbReference type="InterPro" id="IPR005821">
    <property type="entry name" value="Ion_trans_dom"/>
</dbReference>
<dbReference type="KEGG" id="tet:TTHERM_00355730"/>
<dbReference type="Proteomes" id="UP000009168">
    <property type="component" value="Unassembled WGS sequence"/>
</dbReference>
<proteinExistence type="predicted"/>
<keyword evidence="3" id="KW-0597">Phosphoprotein</keyword>
<dbReference type="InterPro" id="IPR018247">
    <property type="entry name" value="EF_Hand_1_Ca_BS"/>
</dbReference>
<dbReference type="InterPro" id="IPR027359">
    <property type="entry name" value="Volt_channel_dom_sf"/>
</dbReference>
<keyword evidence="12 16" id="KW-0472">Membrane</keyword>
<keyword evidence="10 16" id="KW-1133">Transmembrane helix</keyword>
<organism evidence="18 19">
    <name type="scientific">Tetrahymena thermophila (strain SB210)</name>
    <dbReference type="NCBI Taxonomy" id="312017"/>
    <lineage>
        <taxon>Eukaryota</taxon>
        <taxon>Sar</taxon>
        <taxon>Alveolata</taxon>
        <taxon>Ciliophora</taxon>
        <taxon>Intramacronucleata</taxon>
        <taxon>Oligohymenophorea</taxon>
        <taxon>Hymenostomatida</taxon>
        <taxon>Tetrahymenina</taxon>
        <taxon>Tetrahymenidae</taxon>
        <taxon>Tetrahymena</taxon>
    </lineage>
</organism>
<keyword evidence="4" id="KW-0109">Calcium transport</keyword>
<sequence length="2045" mass="239542">MNTYVEQYTDTVNYRRGGLFKYPTKGSATLRTQYSLQTRKKKGLIPKKIPEKFTQREYDNNELSSKWDVKNKALLEYTSINEERHYAVGEERKMVDKSTFQGLNSFQMKSLFFQKDEDLEEDNSKKMVQFFYHGKTFTYCKESCQLFKKEHLIRRLSVWITEWNYYKFFTFITILTMAVFMGMHNYNLSDEENIKQGGYQSIFSYTKYFYISYFAIEIVLKIIARGLYQSYNSYLKNINNLIILIVFGIIVIYDTSFIFLFIFRIFYVFEFTSNIKQLRKSYIILKLYQISGETLFKLLFLIFFFITLFGILSTNIFSGSLDYRCRTTPVPGQGDWELAQGVYRVCGGRFSCPDNTYCGSNYSYIKNDTSYIDSANMDKPTSSRYYNYGITNFDNLYQTYLTLFLFYMVEGYYNVLYMMEDSHDQFIPIIFVTCYFLVCTYFLNNLIIAIFFIKYQQIESEEEKKNASQKRKSNSVRFQGSQQHQQYDAITNNQSLATNSFYNLKGGAADSSNKNVNRIYPEKITLNTEKQIQNTFIGLNLNSKQQIINPPYKRRNAKQLEELNREKNYGQSIELKQNKQIDQLNNSNNSNNKKDLKKHLEYSKKVSLKSIAEEKDIFYMKDRNVAEELKKFKQLYASEFLDKSISRAETNKNKNNGQQHNNFSLAYRTNASFNSNRRKTFNKIPFSPSIYGQSILNLLQIKSSKNKIESQQKENELDYNRGIIDIFLSNKIFLVFINLCIFCNIIVLSFNQYPAVSDSFYSILKTLNLVFILLFLFEDALRLLSSKQNYYILLGEIIIDVTSTVIVFKTKDLVPFSCLKGIRILYAFTNIQKWVNYRILIDAMNHSMSYVINIMLIAFSFMYLGTIIGMWLFGGKLKFNDSDEYDLVNGKSPRFNFDNILSAFTLVFTTIQGDQWNRVWFDCVRSEGSLKAHPYFILLMVIGKTIFLNSFTAIMLASFDYANKKSDAAMRGAKTAIDQILSMKLRRKNSELPQEMQKKDFIKNDTYKNINSKFVSKGDDDSQSKEDNFKSSVVDSEKQDDKFSLKAQQKKRKVLQQDNNENRLQTEDNQLQTLGPLINNQDQQTLKDFRSPGLNFKIMPLKNDEIDEQKPRNANYPKPQKVNEVTSQLGEERTFQRQGSNNNDSTPDQRKSPFQLSMSSFKQYNKHRSQADLEKEKKKLGKIGFYLKYSSCFMFHKNSFIRKNCIRLIETNYWDNFFLVHIVFSSIQLALDNPLYDPNSIFKQVLQILNFYFTVVFCVEAAIKIIAYGFLYNFTKPDQAYLRSPWNILDFFVNICAIVDLSGFLSTQSLKSLKSLRVFRALRPLKIITKNESLKLLVNSLFQTIPVLTSLAFVILIMTWIFAIFLMSSFKGELQYCSFDDINNMVDSDLYKKIVTIQDCNQSGGQWVNQYFNFDTVFLSVISLFKIILGENWTQLMWSSIDASGIEKQPIKDYQRGYALIYLLLLFMGNIFTTNLITGLVVNNFKRIKDEISGYKNLTSIQRQWVEMQKYMMKRKLKVVIPTPENTYRHFCYILAKSSKFEKIIIFFIILNLVTMGCQYKGMDDQGAYAINVINNFCLGIYHVEALIKIVGVGVYFYFKDDWNKFDFGVILITDIVLFSSIFVSTSTVSNLPIIFRALRLGRIVKYIRASQSLKVLIDSIYYLLPSLINIAFLVFLIAFICAILGMNLFSQVQLLDGDQQYPFFDSRAPYPYSYNFQTFTGSFLVILQCIQNQNWDWYIQQYGFDQSGCYSQSYSDQQQDGIKGCSNPLSYPFFLVVVFFLRYIIINLFLALVIEGFFDTLKENEAVISPEVLESIIEKWSVYDQNGTGFIDPEEMYLLLLDIPEPIGLKNEFLQTQITGHGYSQKRDIKDRKSKLQLFSKRKIFQELINFNVRLYSNDKTHFMDFCVKISRNAIMKKAKDNNISDPFLINSRIVIEDSLVQTLMKNWETEYPTLKKYNKRKDEFNQPKKYFTILNYYAAVTIQDYIRQVQREKKIKEQIIKNKLSSKMNKTENINTYSLTNNQKQKVLQRNYTNKPWSSNNKK</sequence>
<feature type="transmembrane region" description="Helical" evidence="16">
    <location>
        <begin position="400"/>
        <end position="419"/>
    </location>
</feature>
<keyword evidence="9" id="KW-0851">Voltage-gated channel</keyword>
<evidence type="ECO:0000256" key="11">
    <source>
        <dbReference type="ARBA" id="ARBA00023065"/>
    </source>
</evidence>
<evidence type="ECO:0000256" key="1">
    <source>
        <dbReference type="ARBA" id="ARBA00004141"/>
    </source>
</evidence>
<evidence type="ECO:0000256" key="9">
    <source>
        <dbReference type="ARBA" id="ARBA00022882"/>
    </source>
</evidence>
<evidence type="ECO:0000256" key="12">
    <source>
        <dbReference type="ARBA" id="ARBA00023136"/>
    </source>
</evidence>
<evidence type="ECO:0000256" key="3">
    <source>
        <dbReference type="ARBA" id="ARBA00022553"/>
    </source>
</evidence>
<feature type="transmembrane region" description="Helical" evidence="16">
    <location>
        <begin position="789"/>
        <end position="807"/>
    </location>
</feature>
<dbReference type="InterPro" id="IPR002048">
    <property type="entry name" value="EF_hand_dom"/>
</dbReference>
<dbReference type="Gene3D" id="1.20.120.350">
    <property type="entry name" value="Voltage-gated potassium channels. Chain C"/>
    <property type="match status" value="4"/>
</dbReference>
<evidence type="ECO:0000256" key="6">
    <source>
        <dbReference type="ARBA" id="ARBA00022692"/>
    </source>
</evidence>
<dbReference type="FunFam" id="1.20.120.350:FF:000009">
    <property type="entry name" value="Voltage-dependent T-type calcium channel subunit alpha"/>
    <property type="match status" value="1"/>
</dbReference>
<protein>
    <submittedName>
        <fullName evidence="18">Cation channel family transporter</fullName>
    </submittedName>
</protein>
<feature type="transmembrane region" description="Helical" evidence="16">
    <location>
        <begin position="1774"/>
        <end position="1795"/>
    </location>
</feature>
<dbReference type="PROSITE" id="PS50222">
    <property type="entry name" value="EF_HAND_2"/>
    <property type="match status" value="1"/>
</dbReference>
<dbReference type="STRING" id="312017.Q22XZ8"/>
<feature type="transmembrane region" description="Helical" evidence="16">
    <location>
        <begin position="732"/>
        <end position="753"/>
    </location>
</feature>
<feature type="transmembrane region" description="Helical" evidence="16">
    <location>
        <begin position="1661"/>
        <end position="1685"/>
    </location>
</feature>
<feature type="region of interest" description="Disordered" evidence="15">
    <location>
        <begin position="1100"/>
        <end position="1153"/>
    </location>
</feature>
<keyword evidence="19" id="KW-1185">Reference proteome</keyword>
<dbReference type="Gene3D" id="1.10.287.70">
    <property type="match status" value="4"/>
</dbReference>
<feature type="region of interest" description="Disordered" evidence="15">
    <location>
        <begin position="1014"/>
        <end position="1065"/>
    </location>
</feature>
<keyword evidence="8" id="KW-0106">Calcium</keyword>
<evidence type="ECO:0000256" key="16">
    <source>
        <dbReference type="SAM" id="Phobius"/>
    </source>
</evidence>
<feature type="transmembrane region" description="Helical" evidence="16">
    <location>
        <begin position="1251"/>
        <end position="1274"/>
    </location>
</feature>
<keyword evidence="14" id="KW-0407">Ion channel</keyword>
<dbReference type="GO" id="GO:0098703">
    <property type="term" value="P:calcium ion import across plasma membrane"/>
    <property type="evidence" value="ECO:0007669"/>
    <property type="project" value="TreeGrafter"/>
</dbReference>
<dbReference type="eggNOG" id="KOG2301">
    <property type="taxonomic scope" value="Eukaryota"/>
</dbReference>
<keyword evidence="7" id="KW-0677">Repeat</keyword>
<feature type="transmembrane region" description="Helical" evidence="16">
    <location>
        <begin position="850"/>
        <end position="873"/>
    </location>
</feature>
<dbReference type="GO" id="GO:0005891">
    <property type="term" value="C:voltage-gated calcium channel complex"/>
    <property type="evidence" value="ECO:0007669"/>
    <property type="project" value="TreeGrafter"/>
</dbReference>
<dbReference type="GO" id="GO:0008331">
    <property type="term" value="F:high voltage-gated calcium channel activity"/>
    <property type="evidence" value="ECO:0007669"/>
    <property type="project" value="TreeGrafter"/>
</dbReference>
<evidence type="ECO:0000259" key="17">
    <source>
        <dbReference type="PROSITE" id="PS50222"/>
    </source>
</evidence>
<feature type="transmembrane region" description="Helical" evidence="16">
    <location>
        <begin position="1606"/>
        <end position="1624"/>
    </location>
</feature>
<evidence type="ECO:0000256" key="10">
    <source>
        <dbReference type="ARBA" id="ARBA00022989"/>
    </source>
</evidence>
<evidence type="ECO:0000256" key="13">
    <source>
        <dbReference type="ARBA" id="ARBA00023180"/>
    </source>
</evidence>
<dbReference type="OrthoDB" id="298291at2759"/>
<feature type="transmembrane region" description="Helical" evidence="16">
    <location>
        <begin position="935"/>
        <end position="957"/>
    </location>
</feature>
<dbReference type="InParanoid" id="Q22XZ8"/>
<evidence type="ECO:0000256" key="2">
    <source>
        <dbReference type="ARBA" id="ARBA00022448"/>
    </source>
</evidence>
<dbReference type="HOGENOM" id="CLU_236341_0_0_1"/>
<keyword evidence="5" id="KW-0107">Calcium channel</keyword>
<dbReference type="GO" id="GO:0005509">
    <property type="term" value="F:calcium ion binding"/>
    <property type="evidence" value="ECO:0007669"/>
    <property type="project" value="InterPro"/>
</dbReference>
<feature type="transmembrane region" description="Helical" evidence="16">
    <location>
        <begin position="208"/>
        <end position="228"/>
    </location>
</feature>
<evidence type="ECO:0000313" key="18">
    <source>
        <dbReference type="EMBL" id="EAR90226.2"/>
    </source>
</evidence>
<dbReference type="Pfam" id="PF00520">
    <property type="entry name" value="Ion_trans"/>
    <property type="match status" value="4"/>
</dbReference>
<feature type="domain" description="EF-hand" evidence="17">
    <location>
        <begin position="1812"/>
        <end position="1847"/>
    </location>
</feature>
<dbReference type="PANTHER" id="PTHR45628">
    <property type="entry name" value="VOLTAGE-DEPENDENT CALCIUM CHANNEL TYPE A SUBUNIT ALPHA-1"/>
    <property type="match status" value="1"/>
</dbReference>
<evidence type="ECO:0000256" key="7">
    <source>
        <dbReference type="ARBA" id="ARBA00022737"/>
    </source>
</evidence>
<feature type="transmembrane region" description="Helical" evidence="16">
    <location>
        <begin position="1544"/>
        <end position="1562"/>
    </location>
</feature>
<evidence type="ECO:0000256" key="4">
    <source>
        <dbReference type="ARBA" id="ARBA00022568"/>
    </source>
</evidence>
<dbReference type="InterPro" id="IPR050599">
    <property type="entry name" value="VDCC_alpha-1_subunit"/>
</dbReference>